<feature type="non-terminal residue" evidence="1">
    <location>
        <position position="71"/>
    </location>
</feature>
<dbReference type="Proteomes" id="UP001341840">
    <property type="component" value="Unassembled WGS sequence"/>
</dbReference>
<evidence type="ECO:0000313" key="2">
    <source>
        <dbReference type="Proteomes" id="UP001341840"/>
    </source>
</evidence>
<evidence type="ECO:0000313" key="1">
    <source>
        <dbReference type="EMBL" id="MED6197325.1"/>
    </source>
</evidence>
<organism evidence="1 2">
    <name type="scientific">Stylosanthes scabra</name>
    <dbReference type="NCBI Taxonomy" id="79078"/>
    <lineage>
        <taxon>Eukaryota</taxon>
        <taxon>Viridiplantae</taxon>
        <taxon>Streptophyta</taxon>
        <taxon>Embryophyta</taxon>
        <taxon>Tracheophyta</taxon>
        <taxon>Spermatophyta</taxon>
        <taxon>Magnoliopsida</taxon>
        <taxon>eudicotyledons</taxon>
        <taxon>Gunneridae</taxon>
        <taxon>Pentapetalae</taxon>
        <taxon>rosids</taxon>
        <taxon>fabids</taxon>
        <taxon>Fabales</taxon>
        <taxon>Fabaceae</taxon>
        <taxon>Papilionoideae</taxon>
        <taxon>50 kb inversion clade</taxon>
        <taxon>dalbergioids sensu lato</taxon>
        <taxon>Dalbergieae</taxon>
        <taxon>Pterocarpus clade</taxon>
        <taxon>Stylosanthes</taxon>
    </lineage>
</organism>
<accession>A0ABU6XGY0</accession>
<reference evidence="1 2" key="1">
    <citation type="journal article" date="2023" name="Plants (Basel)">
        <title>Bridging the Gap: Combining Genomics and Transcriptomics Approaches to Understand Stylosanthes scabra, an Orphan Legume from the Brazilian Caatinga.</title>
        <authorList>
            <person name="Ferreira-Neto J.R.C."/>
            <person name="da Silva M.D."/>
            <person name="Binneck E."/>
            <person name="de Melo N.F."/>
            <person name="da Silva R.H."/>
            <person name="de Melo A.L.T.M."/>
            <person name="Pandolfi V."/>
            <person name="Bustamante F.O."/>
            <person name="Brasileiro-Vidal A.C."/>
            <person name="Benko-Iseppon A.M."/>
        </authorList>
    </citation>
    <scope>NUCLEOTIDE SEQUENCE [LARGE SCALE GENOMIC DNA]</scope>
    <source>
        <tissue evidence="1">Leaves</tissue>
    </source>
</reference>
<protein>
    <submittedName>
        <fullName evidence="1">Uncharacterized protein</fullName>
    </submittedName>
</protein>
<comment type="caution">
    <text evidence="1">The sequence shown here is derived from an EMBL/GenBank/DDBJ whole genome shotgun (WGS) entry which is preliminary data.</text>
</comment>
<name>A0ABU6XGY0_9FABA</name>
<sequence>MRNPNTDESYIYFDHPIDKPDYVEDVGRDNVEITCVYTTMFCLCTDGVSDGRALMQPSVTVGRNFVPIGTA</sequence>
<proteinExistence type="predicted"/>
<dbReference type="EMBL" id="JASCZI010211883">
    <property type="protein sequence ID" value="MED6197325.1"/>
    <property type="molecule type" value="Genomic_DNA"/>
</dbReference>
<gene>
    <name evidence="1" type="ORF">PIB30_055562</name>
</gene>
<keyword evidence="2" id="KW-1185">Reference proteome</keyword>